<dbReference type="CDD" id="cd07560">
    <property type="entry name" value="Peptidase_S41_CPP"/>
    <property type="match status" value="1"/>
</dbReference>
<sequence length="390" mass="41634">MIRRSIPRILTTVIILLLLITGVFGYVIATDFMHLGRMLKVIGFIETQAMDPVPIVDLVDGALAGMVDSLEDPYSVYMEPKVYKDLSAHIKGSYGGVGLLITMKDKQLVVLSPFKGTPAHKAGIKAEDIITKIDGKETTGMTLDDAAELMKGKPGTEVVLTVSREGTEPKDYPIVREEIDLPTVTGEMLKTAEVDGIGYINISMFSDTTGKDLNKTLTDLQSKGLKAVVLDLRNNPGGALNAAVDVAEAFVPKGPIVHIVGREGTNVYEADSEYLNLPLVVLVNKGSASASEIVSGAIKDTGTGTIVGTTTFGKGLVQTVYPLGKGAAVKLTTAKYLTPDKRDINEKGIVPDVIVELDAETEQEALLTAPNLEKDSQLQKAVEILAGKLK</sequence>
<evidence type="ECO:0000256" key="5">
    <source>
        <dbReference type="RuleBase" id="RU004404"/>
    </source>
</evidence>
<dbReference type="InterPro" id="IPR001478">
    <property type="entry name" value="PDZ"/>
</dbReference>
<dbReference type="PROSITE" id="PS50106">
    <property type="entry name" value="PDZ"/>
    <property type="match status" value="1"/>
</dbReference>
<keyword evidence="3 5" id="KW-0378">Hydrolase</keyword>
<dbReference type="PANTHER" id="PTHR32060:SF30">
    <property type="entry name" value="CARBOXY-TERMINAL PROCESSING PROTEASE CTPA"/>
    <property type="match status" value="1"/>
</dbReference>
<evidence type="ECO:0000313" key="7">
    <source>
        <dbReference type="EMBL" id="WRO20938.1"/>
    </source>
</evidence>
<dbReference type="EMBL" id="CP121694">
    <property type="protein sequence ID" value="WRO20938.1"/>
    <property type="molecule type" value="Genomic_DNA"/>
</dbReference>
<dbReference type="KEGG" id="dbc:MFMK1_000728"/>
<keyword evidence="2 5" id="KW-0645">Protease</keyword>
<evidence type="ECO:0000256" key="3">
    <source>
        <dbReference type="ARBA" id="ARBA00022801"/>
    </source>
</evidence>
<gene>
    <name evidence="7" type="ORF">MFMK1_000728</name>
</gene>
<comment type="similarity">
    <text evidence="1 5">Belongs to the peptidase S41A family.</text>
</comment>
<dbReference type="PANTHER" id="PTHR32060">
    <property type="entry name" value="TAIL-SPECIFIC PROTEASE"/>
    <property type="match status" value="1"/>
</dbReference>
<keyword evidence="4 5" id="KW-0720">Serine protease</keyword>
<protein>
    <submittedName>
        <fullName evidence="7">S41 family peptidase</fullName>
    </submittedName>
</protein>
<dbReference type="Proteomes" id="UP001329915">
    <property type="component" value="Chromosome"/>
</dbReference>
<dbReference type="GO" id="GO:0008236">
    <property type="term" value="F:serine-type peptidase activity"/>
    <property type="evidence" value="ECO:0007669"/>
    <property type="project" value="UniProtKB-KW"/>
</dbReference>
<feature type="domain" description="PDZ" evidence="6">
    <location>
        <begin position="91"/>
        <end position="165"/>
    </location>
</feature>
<dbReference type="Pfam" id="PF17820">
    <property type="entry name" value="PDZ_6"/>
    <property type="match status" value="1"/>
</dbReference>
<keyword evidence="8" id="KW-1185">Reference proteome</keyword>
<dbReference type="RefSeq" id="WP_366923815.1">
    <property type="nucleotide sequence ID" value="NZ_CP121694.1"/>
</dbReference>
<dbReference type="InterPro" id="IPR055210">
    <property type="entry name" value="CtpA/B_N"/>
</dbReference>
<accession>A0AAU0UP15</accession>
<dbReference type="InterPro" id="IPR005151">
    <property type="entry name" value="Tail-specific_protease"/>
</dbReference>
<dbReference type="Gene3D" id="2.30.42.10">
    <property type="match status" value="1"/>
</dbReference>
<dbReference type="InterPro" id="IPR029045">
    <property type="entry name" value="ClpP/crotonase-like_dom_sf"/>
</dbReference>
<dbReference type="SUPFAM" id="SSF50156">
    <property type="entry name" value="PDZ domain-like"/>
    <property type="match status" value="1"/>
</dbReference>
<dbReference type="NCBIfam" id="TIGR00225">
    <property type="entry name" value="prc"/>
    <property type="match status" value="1"/>
</dbReference>
<dbReference type="GO" id="GO:0030288">
    <property type="term" value="C:outer membrane-bounded periplasmic space"/>
    <property type="evidence" value="ECO:0007669"/>
    <property type="project" value="TreeGrafter"/>
</dbReference>
<reference evidence="7 8" key="1">
    <citation type="submission" date="2023-04" db="EMBL/GenBank/DDBJ databases">
        <authorList>
            <person name="Hsu D."/>
        </authorList>
    </citation>
    <scope>NUCLEOTIDE SEQUENCE [LARGE SCALE GENOMIC DNA]</scope>
    <source>
        <strain evidence="7 8">MK1</strain>
    </source>
</reference>
<evidence type="ECO:0000256" key="2">
    <source>
        <dbReference type="ARBA" id="ARBA00022670"/>
    </source>
</evidence>
<dbReference type="InterPro" id="IPR041489">
    <property type="entry name" value="PDZ_6"/>
</dbReference>
<name>A0AAU0UP15_9FIRM</name>
<dbReference type="GO" id="GO:0006508">
    <property type="term" value="P:proteolysis"/>
    <property type="evidence" value="ECO:0007669"/>
    <property type="project" value="UniProtKB-KW"/>
</dbReference>
<dbReference type="Gene3D" id="3.90.226.10">
    <property type="entry name" value="2-enoyl-CoA Hydratase, Chain A, domain 1"/>
    <property type="match status" value="1"/>
</dbReference>
<evidence type="ECO:0000256" key="1">
    <source>
        <dbReference type="ARBA" id="ARBA00009179"/>
    </source>
</evidence>
<dbReference type="AlphaFoldDB" id="A0AAU0UP15"/>
<dbReference type="Pfam" id="PF22694">
    <property type="entry name" value="CtpB_N-like"/>
    <property type="match status" value="1"/>
</dbReference>
<dbReference type="GO" id="GO:0007165">
    <property type="term" value="P:signal transduction"/>
    <property type="evidence" value="ECO:0007669"/>
    <property type="project" value="TreeGrafter"/>
</dbReference>
<evidence type="ECO:0000256" key="4">
    <source>
        <dbReference type="ARBA" id="ARBA00022825"/>
    </source>
</evidence>
<evidence type="ECO:0000313" key="8">
    <source>
        <dbReference type="Proteomes" id="UP001329915"/>
    </source>
</evidence>
<dbReference type="SMART" id="SM00228">
    <property type="entry name" value="PDZ"/>
    <property type="match status" value="1"/>
</dbReference>
<dbReference type="InterPro" id="IPR004447">
    <property type="entry name" value="Peptidase_S41A"/>
</dbReference>
<dbReference type="FunFam" id="2.30.42.10:FF:000063">
    <property type="entry name" value="Peptidase, S41 family"/>
    <property type="match status" value="1"/>
</dbReference>
<organism evidence="7 8">
    <name type="scientific">Metallumcola ferriviriculae</name>
    <dbReference type="NCBI Taxonomy" id="3039180"/>
    <lineage>
        <taxon>Bacteria</taxon>
        <taxon>Bacillati</taxon>
        <taxon>Bacillota</taxon>
        <taxon>Clostridia</taxon>
        <taxon>Neomoorellales</taxon>
        <taxon>Desulfitibacteraceae</taxon>
        <taxon>Metallumcola</taxon>
    </lineage>
</organism>
<dbReference type="CDD" id="cd06782">
    <property type="entry name" value="cpPDZ_CPP-like"/>
    <property type="match status" value="1"/>
</dbReference>
<dbReference type="SUPFAM" id="SSF52096">
    <property type="entry name" value="ClpP/crotonase"/>
    <property type="match status" value="1"/>
</dbReference>
<proteinExistence type="inferred from homology"/>
<dbReference type="Gene3D" id="3.30.750.44">
    <property type="match status" value="1"/>
</dbReference>
<dbReference type="GO" id="GO:0004175">
    <property type="term" value="F:endopeptidase activity"/>
    <property type="evidence" value="ECO:0007669"/>
    <property type="project" value="TreeGrafter"/>
</dbReference>
<dbReference type="SMART" id="SM00245">
    <property type="entry name" value="TSPc"/>
    <property type="match status" value="1"/>
</dbReference>
<dbReference type="InterPro" id="IPR036034">
    <property type="entry name" value="PDZ_sf"/>
</dbReference>
<evidence type="ECO:0000259" key="6">
    <source>
        <dbReference type="PROSITE" id="PS50106"/>
    </source>
</evidence>
<dbReference type="Pfam" id="PF03572">
    <property type="entry name" value="Peptidase_S41"/>
    <property type="match status" value="1"/>
</dbReference>